<proteinExistence type="predicted"/>
<sequence>MQPGHAAILKLTDEEGIAIRAAVRLMGIEALETNVTAAFLCSTPGAFLVLKVTLAYTIQRVRKQVTELVAAGIVDVTNENVTSSSLEGTDDVAQNSDILISRHLLLAWPDTSVTKACEVLYEFRPD</sequence>
<dbReference type="Proteomes" id="UP000829685">
    <property type="component" value="Unassembled WGS sequence"/>
</dbReference>
<comment type="caution">
    <text evidence="1">The sequence shown here is derived from an EMBL/GenBank/DDBJ whole genome shotgun (WGS) entry which is preliminary data.</text>
</comment>
<dbReference type="EMBL" id="JAFIMR010000004">
    <property type="protein sequence ID" value="KAI1879647.1"/>
    <property type="molecule type" value="Genomic_DNA"/>
</dbReference>
<accession>A0A9P9WV62</accession>
<protein>
    <submittedName>
        <fullName evidence="1">Uncharacterized protein</fullName>
    </submittedName>
</protein>
<organism evidence="1 2">
    <name type="scientific">Neoarthrinium moseri</name>
    <dbReference type="NCBI Taxonomy" id="1658444"/>
    <lineage>
        <taxon>Eukaryota</taxon>
        <taxon>Fungi</taxon>
        <taxon>Dikarya</taxon>
        <taxon>Ascomycota</taxon>
        <taxon>Pezizomycotina</taxon>
        <taxon>Sordariomycetes</taxon>
        <taxon>Xylariomycetidae</taxon>
        <taxon>Amphisphaeriales</taxon>
        <taxon>Apiosporaceae</taxon>
        <taxon>Neoarthrinium</taxon>
    </lineage>
</organism>
<keyword evidence="2" id="KW-1185">Reference proteome</keyword>
<evidence type="ECO:0000313" key="1">
    <source>
        <dbReference type="EMBL" id="KAI1879647.1"/>
    </source>
</evidence>
<reference evidence="1" key="1">
    <citation type="submission" date="2021-03" db="EMBL/GenBank/DDBJ databases">
        <title>Revisited historic fungal species revealed as producer of novel bioactive compounds through whole genome sequencing and comparative genomics.</title>
        <authorList>
            <person name="Vignolle G.A."/>
            <person name="Hochenegger N."/>
            <person name="Mach R.L."/>
            <person name="Mach-Aigner A.R."/>
            <person name="Javad Rahimi M."/>
            <person name="Salim K.A."/>
            <person name="Chan C.M."/>
            <person name="Lim L.B.L."/>
            <person name="Cai F."/>
            <person name="Druzhinina I.S."/>
            <person name="U'Ren J.M."/>
            <person name="Derntl C."/>
        </authorList>
    </citation>
    <scope>NUCLEOTIDE SEQUENCE</scope>
    <source>
        <strain evidence="1">TUCIM 5799</strain>
    </source>
</reference>
<dbReference type="AlphaFoldDB" id="A0A9P9WV62"/>
<gene>
    <name evidence="1" type="ORF">JX265_002601</name>
</gene>
<evidence type="ECO:0000313" key="2">
    <source>
        <dbReference type="Proteomes" id="UP000829685"/>
    </source>
</evidence>
<name>A0A9P9WV62_9PEZI</name>